<feature type="compositionally biased region" description="Acidic residues" evidence="6">
    <location>
        <begin position="24"/>
        <end position="36"/>
    </location>
</feature>
<evidence type="ECO:0008006" key="9">
    <source>
        <dbReference type="Google" id="ProtNLM"/>
    </source>
</evidence>
<comment type="caution">
    <text evidence="7">The sequence shown here is derived from an EMBL/GenBank/DDBJ whole genome shotgun (WGS) entry which is preliminary data.</text>
</comment>
<evidence type="ECO:0000256" key="2">
    <source>
        <dbReference type="ARBA" id="ARBA00022491"/>
    </source>
</evidence>
<evidence type="ECO:0000256" key="6">
    <source>
        <dbReference type="SAM" id="MobiDB-lite"/>
    </source>
</evidence>
<evidence type="ECO:0000256" key="4">
    <source>
        <dbReference type="ARBA" id="ARBA00023163"/>
    </source>
</evidence>
<keyword evidence="8" id="KW-1185">Reference proteome</keyword>
<proteinExistence type="predicted"/>
<reference evidence="7 8" key="1">
    <citation type="journal article" date="2024" name="Commun. Biol.">
        <title>Comparative genomic analysis of thermophilic fungi reveals convergent evolutionary adaptations and gene losses.</title>
        <authorList>
            <person name="Steindorff A.S."/>
            <person name="Aguilar-Pontes M.V."/>
            <person name="Robinson A.J."/>
            <person name="Andreopoulos B."/>
            <person name="LaButti K."/>
            <person name="Kuo A."/>
            <person name="Mondo S."/>
            <person name="Riley R."/>
            <person name="Otillar R."/>
            <person name="Haridas S."/>
            <person name="Lipzen A."/>
            <person name="Grimwood J."/>
            <person name="Schmutz J."/>
            <person name="Clum A."/>
            <person name="Reid I.D."/>
            <person name="Moisan M.C."/>
            <person name="Butler G."/>
            <person name="Nguyen T.T.M."/>
            <person name="Dewar K."/>
            <person name="Conant G."/>
            <person name="Drula E."/>
            <person name="Henrissat B."/>
            <person name="Hansel C."/>
            <person name="Singer S."/>
            <person name="Hutchinson M.I."/>
            <person name="de Vries R.P."/>
            <person name="Natvig D.O."/>
            <person name="Powell A.J."/>
            <person name="Tsang A."/>
            <person name="Grigoriev I.V."/>
        </authorList>
    </citation>
    <scope>NUCLEOTIDE SEQUENCE [LARGE SCALE GENOMIC DNA]</scope>
    <source>
        <strain evidence="7 8">CBS 620.91</strain>
    </source>
</reference>
<feature type="compositionally biased region" description="Low complexity" evidence="6">
    <location>
        <begin position="12"/>
        <end position="23"/>
    </location>
</feature>
<keyword evidence="3" id="KW-0805">Transcription regulation</keyword>
<keyword evidence="5" id="KW-0539">Nucleus</keyword>
<feature type="compositionally biased region" description="Acidic residues" evidence="6">
    <location>
        <begin position="300"/>
        <end position="309"/>
    </location>
</feature>
<feature type="region of interest" description="Disordered" evidence="6">
    <location>
        <begin position="1"/>
        <end position="328"/>
    </location>
</feature>
<protein>
    <recommendedName>
        <fullName evidence="9">Transcriptional regulatory protein DEP1</fullName>
    </recommendedName>
</protein>
<feature type="region of interest" description="Disordered" evidence="6">
    <location>
        <begin position="661"/>
        <end position="690"/>
    </location>
</feature>
<sequence length="690" mass="76217">MAPSSPPPVMRENSPSNLSSPLSEPEDKDGYGDEPDLDTRDPSDVNDTPNQNGRAGHDSDAASDSDDSKLSDVDVDDSEAETERLYNTPPKNGATRDGVGARRFTDRPHRVFERSPSKLQQQLRADIEADDVASDRTSVFEKQDGDDDNGSLPSSDADLDRTTEPRPSTKKGPTASLKEAPTSHPKKNSVDSRKRKRSLVTDNSETEEPLKKRPSSVAAADRESTGDVVMADDDEVSADTERGENNAEDDVEEPTDSKEELVDAAEEETAAPSRSRKGRRSPPKKRKSQSPEETSTKDEAPDEPPEDVDTNSVEVPTPQIVEEDHVDEIDEEAEAAHRNEEEMERKKAAWEELVAIEKQFSSFRERLYQERLDQLNREEAMLTGDNPTHPVYLAMLQCLQERRDEKIRRSDVELQLKLSVLRHRAAAERAQIMSQFYQAVRESREEAVAELGQEWYQIQHERRRAANTIPDYGLRFPVTRPQAIRNAVSYNREVSILSGFAKHVGFPAAPAINGATEDQLEADLEAIQALRESLPRPHTHQLPPFRPDYPAGISSFAQQGLGPAEQQFIEQTPWANPNHPSHQMQRQQAFRDGAFQPTYAGSSTAVAASSASASALKRQYNHNQPTSAGLYAQDAPPSTTATILNGDSASVATAQVVQKVMHSSPAAPEPSLKGKLVQEGLRRDAPVHAS</sequence>
<evidence type="ECO:0000256" key="1">
    <source>
        <dbReference type="ARBA" id="ARBA00004123"/>
    </source>
</evidence>
<gene>
    <name evidence="7" type="ORF">VTJ49DRAFT_50</name>
</gene>
<evidence type="ECO:0000313" key="8">
    <source>
        <dbReference type="Proteomes" id="UP001583172"/>
    </source>
</evidence>
<evidence type="ECO:0000256" key="5">
    <source>
        <dbReference type="ARBA" id="ARBA00023242"/>
    </source>
</evidence>
<evidence type="ECO:0000313" key="7">
    <source>
        <dbReference type="EMBL" id="KAL1844371.1"/>
    </source>
</evidence>
<dbReference type="SMART" id="SM01401">
    <property type="entry name" value="Sds3"/>
    <property type="match status" value="1"/>
</dbReference>
<feature type="compositionally biased region" description="Basic residues" evidence="6">
    <location>
        <begin position="274"/>
        <end position="288"/>
    </location>
</feature>
<feature type="compositionally biased region" description="Basic and acidic residues" evidence="6">
    <location>
        <begin position="99"/>
        <end position="116"/>
    </location>
</feature>
<dbReference type="EMBL" id="JAZGSY010000001">
    <property type="protein sequence ID" value="KAL1844371.1"/>
    <property type="molecule type" value="Genomic_DNA"/>
</dbReference>
<keyword evidence="2" id="KW-0678">Repressor</keyword>
<dbReference type="Proteomes" id="UP001583172">
    <property type="component" value="Unassembled WGS sequence"/>
</dbReference>
<name>A0ABR3VRT5_HUMIN</name>
<feature type="compositionally biased region" description="Basic and acidic residues" evidence="6">
    <location>
        <begin position="680"/>
        <end position="690"/>
    </location>
</feature>
<dbReference type="Gene3D" id="1.20.5.1500">
    <property type="match status" value="1"/>
</dbReference>
<accession>A0ABR3VRT5</accession>
<dbReference type="PANTHER" id="PTHR21964">
    <property type="entry name" value="BREAST CANCER METASTASIS-SUPPRESSOR 1"/>
    <property type="match status" value="1"/>
</dbReference>
<organism evidence="7 8">
    <name type="scientific">Humicola insolens</name>
    <name type="common">Soft-rot fungus</name>
    <dbReference type="NCBI Taxonomy" id="85995"/>
    <lineage>
        <taxon>Eukaryota</taxon>
        <taxon>Fungi</taxon>
        <taxon>Dikarya</taxon>
        <taxon>Ascomycota</taxon>
        <taxon>Pezizomycotina</taxon>
        <taxon>Sordariomycetes</taxon>
        <taxon>Sordariomycetidae</taxon>
        <taxon>Sordariales</taxon>
        <taxon>Chaetomiaceae</taxon>
        <taxon>Mycothermus</taxon>
    </lineage>
</organism>
<feature type="compositionally biased region" description="Basic and acidic residues" evidence="6">
    <location>
        <begin position="55"/>
        <end position="72"/>
    </location>
</feature>
<comment type="subcellular location">
    <subcellularLocation>
        <location evidence="1">Nucleus</location>
    </subcellularLocation>
</comment>
<dbReference type="Pfam" id="PF08598">
    <property type="entry name" value="Sds3"/>
    <property type="match status" value="1"/>
</dbReference>
<keyword evidence="4" id="KW-0804">Transcription</keyword>
<evidence type="ECO:0000256" key="3">
    <source>
        <dbReference type="ARBA" id="ARBA00023015"/>
    </source>
</evidence>
<dbReference type="InterPro" id="IPR013907">
    <property type="entry name" value="Sds3"/>
</dbReference>